<dbReference type="EMBL" id="JAHWGI010001411">
    <property type="protein sequence ID" value="KAK3930259.1"/>
    <property type="molecule type" value="Genomic_DNA"/>
</dbReference>
<feature type="region of interest" description="Disordered" evidence="1">
    <location>
        <begin position="218"/>
        <end position="255"/>
    </location>
</feature>
<feature type="compositionally biased region" description="Basic residues" evidence="1">
    <location>
        <begin position="232"/>
        <end position="243"/>
    </location>
</feature>
<name>A0AAE1LTH2_9NEOP</name>
<feature type="region of interest" description="Disordered" evidence="1">
    <location>
        <begin position="125"/>
        <end position="162"/>
    </location>
</feature>
<organism evidence="2 3">
    <name type="scientific">Frankliniella fusca</name>
    <dbReference type="NCBI Taxonomy" id="407009"/>
    <lineage>
        <taxon>Eukaryota</taxon>
        <taxon>Metazoa</taxon>
        <taxon>Ecdysozoa</taxon>
        <taxon>Arthropoda</taxon>
        <taxon>Hexapoda</taxon>
        <taxon>Insecta</taxon>
        <taxon>Pterygota</taxon>
        <taxon>Neoptera</taxon>
        <taxon>Paraneoptera</taxon>
        <taxon>Thysanoptera</taxon>
        <taxon>Terebrantia</taxon>
        <taxon>Thripoidea</taxon>
        <taxon>Thripidae</taxon>
        <taxon>Frankliniella</taxon>
    </lineage>
</organism>
<evidence type="ECO:0000256" key="1">
    <source>
        <dbReference type="SAM" id="MobiDB-lite"/>
    </source>
</evidence>
<feature type="compositionally biased region" description="Basic and acidic residues" evidence="1">
    <location>
        <begin position="139"/>
        <end position="151"/>
    </location>
</feature>
<keyword evidence="3" id="KW-1185">Reference proteome</keyword>
<evidence type="ECO:0000313" key="3">
    <source>
        <dbReference type="Proteomes" id="UP001219518"/>
    </source>
</evidence>
<evidence type="ECO:0000313" key="2">
    <source>
        <dbReference type="EMBL" id="KAK3930259.1"/>
    </source>
</evidence>
<gene>
    <name evidence="2" type="ORF">KUF71_004993</name>
</gene>
<sequence>MRWDEDATVDTAHPLPLTPEYQRQLQSCRPVLDAAAPDVTPSAAPPVVHTYCRAPCRLKMMSLLDSELKHTCTVAASPHVHAHVHRPLSALSAAAAEALHSGQPCVAPCPLKLTSMLHGGAKHVCVQRPPAPAPAPASKENRDPLGPDDRGPQPGLGSYLEAGRPPRHCGLDLFPHLVDDCDACEGDEDITRSPATTASSYSPESVASIASADGALETRMTGCTSSSALRARSTRRRSMRVKRTPSNASTRSDFVVNSKSWAGTVTVEKKGEDEPEGVGVT</sequence>
<reference evidence="2" key="1">
    <citation type="submission" date="2021-07" db="EMBL/GenBank/DDBJ databases">
        <authorList>
            <person name="Catto M.A."/>
            <person name="Jacobson A."/>
            <person name="Kennedy G."/>
            <person name="Labadie P."/>
            <person name="Hunt B.G."/>
            <person name="Srinivasan R."/>
        </authorList>
    </citation>
    <scope>NUCLEOTIDE SEQUENCE</scope>
    <source>
        <strain evidence="2">PL_HMW_Pooled</strain>
        <tissue evidence="2">Head</tissue>
    </source>
</reference>
<feature type="compositionally biased region" description="Polar residues" evidence="1">
    <location>
        <begin position="244"/>
        <end position="255"/>
    </location>
</feature>
<accession>A0AAE1LTH2</accession>
<comment type="caution">
    <text evidence="2">The sequence shown here is derived from an EMBL/GenBank/DDBJ whole genome shotgun (WGS) entry which is preliminary data.</text>
</comment>
<proteinExistence type="predicted"/>
<dbReference type="AlphaFoldDB" id="A0AAE1LTH2"/>
<protein>
    <submittedName>
        <fullName evidence="2">Chromatin-remodeling ATPase INO80</fullName>
    </submittedName>
</protein>
<reference evidence="2" key="2">
    <citation type="journal article" date="2023" name="BMC Genomics">
        <title>Pest status, molecular evolution, and epigenetic factors derived from the genome assembly of Frankliniella fusca, a thysanopteran phytovirus vector.</title>
        <authorList>
            <person name="Catto M.A."/>
            <person name="Labadie P.E."/>
            <person name="Jacobson A.L."/>
            <person name="Kennedy G.G."/>
            <person name="Srinivasan R."/>
            <person name="Hunt B.G."/>
        </authorList>
    </citation>
    <scope>NUCLEOTIDE SEQUENCE</scope>
    <source>
        <strain evidence="2">PL_HMW_Pooled</strain>
    </source>
</reference>
<dbReference type="Proteomes" id="UP001219518">
    <property type="component" value="Unassembled WGS sequence"/>
</dbReference>